<dbReference type="EMBL" id="KV417632">
    <property type="protein sequence ID" value="KZP13442.1"/>
    <property type="molecule type" value="Genomic_DNA"/>
</dbReference>
<dbReference type="AlphaFoldDB" id="A0A166CA80"/>
<keyword evidence="2" id="KW-1185">Reference proteome</keyword>
<evidence type="ECO:0000313" key="1">
    <source>
        <dbReference type="EMBL" id="KZP13442.1"/>
    </source>
</evidence>
<evidence type="ECO:0000313" key="2">
    <source>
        <dbReference type="Proteomes" id="UP000076532"/>
    </source>
</evidence>
<proteinExistence type="predicted"/>
<name>A0A166CA80_9AGAM</name>
<sequence>MRSIQGSSVDFGLSPMRRNPSILRRQRHLPSFAYFGPAPRTLLRAATEGPTTPDDRAICFRFPVISPPLPSFSQLRLYITSLTYTECSSAFASLAAPAPRKLEGMHAHGPRKRAYLISLRGNSPDPDFCRFRSPDGPSSILARVKLARGLKIKDLQFECDKFYKESSACLGNEFRPSLHYVSPISAGMPEASFPQT</sequence>
<gene>
    <name evidence="1" type="ORF">FIBSPDRAFT_897360</name>
</gene>
<reference evidence="1 2" key="1">
    <citation type="journal article" date="2016" name="Mol. Biol. Evol.">
        <title>Comparative Genomics of Early-Diverging Mushroom-Forming Fungi Provides Insights into the Origins of Lignocellulose Decay Capabilities.</title>
        <authorList>
            <person name="Nagy L.G."/>
            <person name="Riley R."/>
            <person name="Tritt A."/>
            <person name="Adam C."/>
            <person name="Daum C."/>
            <person name="Floudas D."/>
            <person name="Sun H."/>
            <person name="Yadav J.S."/>
            <person name="Pangilinan J."/>
            <person name="Larsson K.H."/>
            <person name="Matsuura K."/>
            <person name="Barry K."/>
            <person name="Labutti K."/>
            <person name="Kuo R."/>
            <person name="Ohm R.A."/>
            <person name="Bhattacharya S.S."/>
            <person name="Shirouzu T."/>
            <person name="Yoshinaga Y."/>
            <person name="Martin F.M."/>
            <person name="Grigoriev I.V."/>
            <person name="Hibbett D.S."/>
        </authorList>
    </citation>
    <scope>NUCLEOTIDE SEQUENCE [LARGE SCALE GENOMIC DNA]</scope>
    <source>
        <strain evidence="1 2">CBS 109695</strain>
    </source>
</reference>
<accession>A0A166CA80</accession>
<organism evidence="1 2">
    <name type="scientific">Athelia psychrophila</name>
    <dbReference type="NCBI Taxonomy" id="1759441"/>
    <lineage>
        <taxon>Eukaryota</taxon>
        <taxon>Fungi</taxon>
        <taxon>Dikarya</taxon>
        <taxon>Basidiomycota</taxon>
        <taxon>Agaricomycotina</taxon>
        <taxon>Agaricomycetes</taxon>
        <taxon>Agaricomycetidae</taxon>
        <taxon>Atheliales</taxon>
        <taxon>Atheliaceae</taxon>
        <taxon>Athelia</taxon>
    </lineage>
</organism>
<dbReference type="Proteomes" id="UP000076532">
    <property type="component" value="Unassembled WGS sequence"/>
</dbReference>
<protein>
    <submittedName>
        <fullName evidence="1">Uncharacterized protein</fullName>
    </submittedName>
</protein>